<reference evidence="1 2" key="1">
    <citation type="submission" date="2023-12" db="EMBL/GenBank/DDBJ databases">
        <title>Baltic Sea Cyanobacteria.</title>
        <authorList>
            <person name="Delbaje E."/>
            <person name="Fewer D.P."/>
            <person name="Shishido T.K."/>
        </authorList>
    </citation>
    <scope>NUCLEOTIDE SEQUENCE [LARGE SCALE GENOMIC DNA]</scope>
    <source>
        <strain evidence="1 2">UHCC 0139</strain>
    </source>
</reference>
<proteinExistence type="predicted"/>
<dbReference type="NCBIfam" id="NF038264">
    <property type="entry name" value="kinase_SiaB"/>
    <property type="match status" value="1"/>
</dbReference>
<dbReference type="NCBIfam" id="NF038262">
    <property type="entry name" value="SiaB_fam_kinase"/>
    <property type="match status" value="1"/>
</dbReference>
<evidence type="ECO:0000313" key="1">
    <source>
        <dbReference type="EMBL" id="MEA5390687.1"/>
    </source>
</evidence>
<keyword evidence="1" id="KW-0808">Transferase</keyword>
<dbReference type="Pfam" id="PF19788">
    <property type="entry name" value="DUF6272"/>
    <property type="match status" value="1"/>
</dbReference>
<keyword evidence="2" id="KW-1185">Reference proteome</keyword>
<gene>
    <name evidence="1" type="primary">siaB</name>
    <name evidence="1" type="ORF">VB738_05360</name>
</gene>
<evidence type="ECO:0000313" key="2">
    <source>
        <dbReference type="Proteomes" id="UP001304461"/>
    </source>
</evidence>
<dbReference type="InterPro" id="IPR046239">
    <property type="entry name" value="DUF6272"/>
</dbReference>
<sequence>MTITTNSLMSLREFFSDYQILICFNGPISTTLIGEIGSALKEHIESHHAPELEVMDVFSVYIEMSQNIRNYATSHGFSDAESSATVVIAAAEAGHYAVCAGNIVEMDDGKALLERIHELAACDKAQLKVLYKQQLRQPHSQTPGQGAGLGLIEIARRSSQPMEASLDPLEPDRAFFSLRAII</sequence>
<organism evidence="1 2">
    <name type="scientific">Cyanobium gracile UHCC 0139</name>
    <dbReference type="NCBI Taxonomy" id="3110308"/>
    <lineage>
        <taxon>Bacteria</taxon>
        <taxon>Bacillati</taxon>
        <taxon>Cyanobacteriota</taxon>
        <taxon>Cyanophyceae</taxon>
        <taxon>Synechococcales</taxon>
        <taxon>Prochlorococcaceae</taxon>
        <taxon>Cyanobium</taxon>
    </lineage>
</organism>
<dbReference type="EC" id="2.7.1.-" evidence="1"/>
<name>A0ABU5RSG4_9CYAN</name>
<protein>
    <submittedName>
        <fullName evidence="1">Biofilm regulation protein kinase SiaB</fullName>
        <ecNumber evidence="1">2.7.1.-</ecNumber>
    </submittedName>
</protein>
<dbReference type="RefSeq" id="WP_323304762.1">
    <property type="nucleotide sequence ID" value="NZ_JAYGHX010000002.1"/>
</dbReference>
<dbReference type="GO" id="GO:0016301">
    <property type="term" value="F:kinase activity"/>
    <property type="evidence" value="ECO:0007669"/>
    <property type="project" value="UniProtKB-KW"/>
</dbReference>
<accession>A0ABU5RSG4</accession>
<comment type="caution">
    <text evidence="1">The sequence shown here is derived from an EMBL/GenBank/DDBJ whole genome shotgun (WGS) entry which is preliminary data.</text>
</comment>
<keyword evidence="1" id="KW-0418">Kinase</keyword>
<dbReference type="Proteomes" id="UP001304461">
    <property type="component" value="Unassembled WGS sequence"/>
</dbReference>
<dbReference type="EMBL" id="JAYGHX010000002">
    <property type="protein sequence ID" value="MEA5390687.1"/>
    <property type="molecule type" value="Genomic_DNA"/>
</dbReference>